<name>A0A0D9WND7_9ORYZ</name>
<dbReference type="EnsemblPlants" id="LPERR06G07100.1">
    <property type="protein sequence ID" value="LPERR06G07100.1"/>
    <property type="gene ID" value="LPERR06G07100"/>
</dbReference>
<reference evidence="3" key="2">
    <citation type="submission" date="2013-12" db="EMBL/GenBank/DDBJ databases">
        <authorList>
            <person name="Yu Y."/>
            <person name="Lee S."/>
            <person name="de Baynast K."/>
            <person name="Wissotski M."/>
            <person name="Liu L."/>
            <person name="Talag J."/>
            <person name="Goicoechea J."/>
            <person name="Angelova A."/>
            <person name="Jetty R."/>
            <person name="Kudrna D."/>
            <person name="Golser W."/>
            <person name="Rivera L."/>
            <person name="Zhang J."/>
            <person name="Wing R."/>
        </authorList>
    </citation>
    <scope>NUCLEOTIDE SEQUENCE</scope>
</reference>
<dbReference type="Gramene" id="LPERR06G07100.1">
    <property type="protein sequence ID" value="LPERR06G07100.1"/>
    <property type="gene ID" value="LPERR06G07100"/>
</dbReference>
<evidence type="ECO:0000313" key="3">
    <source>
        <dbReference type="Proteomes" id="UP000032180"/>
    </source>
</evidence>
<dbReference type="Proteomes" id="UP000032180">
    <property type="component" value="Chromosome 6"/>
</dbReference>
<keyword evidence="3" id="KW-1185">Reference proteome</keyword>
<protein>
    <submittedName>
        <fullName evidence="2">Uncharacterized protein</fullName>
    </submittedName>
</protein>
<evidence type="ECO:0000256" key="1">
    <source>
        <dbReference type="SAM" id="MobiDB-lite"/>
    </source>
</evidence>
<dbReference type="AlphaFoldDB" id="A0A0D9WND7"/>
<accession>A0A0D9WND7</accession>
<dbReference type="HOGENOM" id="CLU_190957_0_0_1"/>
<reference evidence="2 3" key="1">
    <citation type="submission" date="2012-08" db="EMBL/GenBank/DDBJ databases">
        <title>Oryza genome evolution.</title>
        <authorList>
            <person name="Wing R.A."/>
        </authorList>
    </citation>
    <scope>NUCLEOTIDE SEQUENCE</scope>
</reference>
<reference evidence="2" key="3">
    <citation type="submission" date="2015-04" db="UniProtKB">
        <authorList>
            <consortium name="EnsemblPlants"/>
        </authorList>
    </citation>
    <scope>IDENTIFICATION</scope>
</reference>
<evidence type="ECO:0000313" key="2">
    <source>
        <dbReference type="EnsemblPlants" id="LPERR06G07100.1"/>
    </source>
</evidence>
<dbReference type="eggNOG" id="ENOG502R5FW">
    <property type="taxonomic scope" value="Eukaryota"/>
</dbReference>
<feature type="region of interest" description="Disordered" evidence="1">
    <location>
        <begin position="1"/>
        <end position="22"/>
    </location>
</feature>
<sequence>MALGQETAARPFPAGGEDGDSEAAVATVFALGTDEDRRRPVVDPMIWGDERRMKRELMVWAKAVASMAAANAGSSPPTTPPMSPSMR</sequence>
<proteinExistence type="predicted"/>
<feature type="region of interest" description="Disordered" evidence="1">
    <location>
        <begin position="68"/>
        <end position="87"/>
    </location>
</feature>
<feature type="compositionally biased region" description="Pro residues" evidence="1">
    <location>
        <begin position="77"/>
        <end position="87"/>
    </location>
</feature>
<organism evidence="2 3">
    <name type="scientific">Leersia perrieri</name>
    <dbReference type="NCBI Taxonomy" id="77586"/>
    <lineage>
        <taxon>Eukaryota</taxon>
        <taxon>Viridiplantae</taxon>
        <taxon>Streptophyta</taxon>
        <taxon>Embryophyta</taxon>
        <taxon>Tracheophyta</taxon>
        <taxon>Spermatophyta</taxon>
        <taxon>Magnoliopsida</taxon>
        <taxon>Liliopsida</taxon>
        <taxon>Poales</taxon>
        <taxon>Poaceae</taxon>
        <taxon>BOP clade</taxon>
        <taxon>Oryzoideae</taxon>
        <taxon>Oryzeae</taxon>
        <taxon>Oryzinae</taxon>
        <taxon>Leersia</taxon>
    </lineage>
</organism>